<comment type="caution">
    <text evidence="4">The sequence shown here is derived from an EMBL/GenBank/DDBJ whole genome shotgun (WGS) entry which is preliminary data.</text>
</comment>
<protein>
    <recommendedName>
        <fullName evidence="6">Phosphotriesterase</fullName>
    </recommendedName>
</protein>
<evidence type="ECO:0000256" key="1">
    <source>
        <dbReference type="ARBA" id="ARBA00022723"/>
    </source>
</evidence>
<keyword evidence="2" id="KW-0378">Hydrolase</keyword>
<reference evidence="4 5" key="1">
    <citation type="submission" date="2021-09" db="EMBL/GenBank/DDBJ databases">
        <title>Whole genome sequence of Nocardioides sp. GBK3QG-3.</title>
        <authorList>
            <person name="Tuo L."/>
        </authorList>
    </citation>
    <scope>NUCLEOTIDE SEQUENCE [LARGE SCALE GENOMIC DNA]</scope>
    <source>
        <strain evidence="4 5">GBK3QG-3</strain>
    </source>
</reference>
<dbReference type="Proteomes" id="UP000780875">
    <property type="component" value="Unassembled WGS sequence"/>
</dbReference>
<dbReference type="Pfam" id="PF02126">
    <property type="entry name" value="PTE"/>
    <property type="match status" value="1"/>
</dbReference>
<evidence type="ECO:0000313" key="5">
    <source>
        <dbReference type="Proteomes" id="UP000780875"/>
    </source>
</evidence>
<dbReference type="SUPFAM" id="SSF51556">
    <property type="entry name" value="Metallo-dependent hydrolases"/>
    <property type="match status" value="1"/>
</dbReference>
<evidence type="ECO:0000256" key="2">
    <source>
        <dbReference type="ARBA" id="ARBA00022801"/>
    </source>
</evidence>
<evidence type="ECO:0000256" key="3">
    <source>
        <dbReference type="PROSITE-ProRule" id="PRU00679"/>
    </source>
</evidence>
<dbReference type="InterPro" id="IPR032466">
    <property type="entry name" value="Metal_Hydrolase"/>
</dbReference>
<comment type="similarity">
    <text evidence="3">Belongs to the metallo-dependent hydrolases superfamily. Phosphotriesterase family.</text>
</comment>
<accession>A0ABS7UFB4</accession>
<comment type="caution">
    <text evidence="3">Lacks conserved residue(s) required for the propagation of feature annotation.</text>
</comment>
<keyword evidence="5" id="KW-1185">Reference proteome</keyword>
<dbReference type="RefSeq" id="WP_224123719.1">
    <property type="nucleotide sequence ID" value="NZ_JAIQZJ010000008.1"/>
</dbReference>
<name>A0ABS7UFB4_9ACTN</name>
<evidence type="ECO:0008006" key="6">
    <source>
        <dbReference type="Google" id="ProtNLM"/>
    </source>
</evidence>
<dbReference type="PANTHER" id="PTHR10819">
    <property type="entry name" value="PHOSPHOTRIESTERASE-RELATED"/>
    <property type="match status" value="1"/>
</dbReference>
<dbReference type="PROSITE" id="PS51347">
    <property type="entry name" value="PHOSPHOTRIESTERASE_2"/>
    <property type="match status" value="1"/>
</dbReference>
<dbReference type="InterPro" id="IPR001559">
    <property type="entry name" value="Phosphotriesterase"/>
</dbReference>
<dbReference type="Gene3D" id="3.20.20.140">
    <property type="entry name" value="Metal-dependent hydrolases"/>
    <property type="match status" value="1"/>
</dbReference>
<dbReference type="PANTHER" id="PTHR10819:SF3">
    <property type="entry name" value="PHOSPHOTRIESTERASE-RELATED PROTEIN"/>
    <property type="match status" value="1"/>
</dbReference>
<gene>
    <name evidence="4" type="ORF">K8U61_14330</name>
</gene>
<dbReference type="EMBL" id="JAIQZJ010000008">
    <property type="protein sequence ID" value="MBZ5739348.1"/>
    <property type="molecule type" value="Genomic_DNA"/>
</dbReference>
<keyword evidence="1" id="KW-0479">Metal-binding</keyword>
<proteinExistence type="inferred from homology"/>
<sequence>MIETVLGPVAAGVVRRVDLHEHLLTDASALSRPGLEPLPDDPRVTPENLAFVRWNALALADNLRLDDPEVAAVELARTEVDLVVECSSIGLGPRHAALPEISRAAGVHVVAAYGLYVDPALPTWARDLDEEQVEALLLTALTDAVPGTSYRAGLVGIMGTTASVPPVERARLRAAARAASATGAAVSVRLDETARDGLEVVAELVGAGLAADRLVLTNADEYLDAPYWHDLLDAGAVLEVCFGTELQHWGRVRNPSDGERLDFLEGFLADRPDARLVLGGSVWTKAQLRRYGGPGYDHLTARVLPELRRRGLPDQLLDPMLTDEPLRLLDRTAHEGAAT</sequence>
<evidence type="ECO:0000313" key="4">
    <source>
        <dbReference type="EMBL" id="MBZ5739348.1"/>
    </source>
</evidence>
<organism evidence="4 5">
    <name type="scientific">Nocardioides mangrovi</name>
    <dbReference type="NCBI Taxonomy" id="2874580"/>
    <lineage>
        <taxon>Bacteria</taxon>
        <taxon>Bacillati</taxon>
        <taxon>Actinomycetota</taxon>
        <taxon>Actinomycetes</taxon>
        <taxon>Propionibacteriales</taxon>
        <taxon>Nocardioidaceae</taxon>
        <taxon>Nocardioides</taxon>
    </lineage>
</organism>